<gene>
    <name evidence="3" type="ORF">GCM10023091_23730</name>
</gene>
<feature type="transmembrane region" description="Helical" evidence="1">
    <location>
        <begin position="15"/>
        <end position="34"/>
    </location>
</feature>
<keyword evidence="1" id="KW-0472">Membrane</keyword>
<keyword evidence="4" id="KW-1185">Reference proteome</keyword>
<dbReference type="Pfam" id="PF20584">
    <property type="entry name" value="DUF6787"/>
    <property type="match status" value="1"/>
</dbReference>
<sequence length="100" mass="11812">MWDKLKTRWNVNSGLDVVIILVVFACTGFSVLYAKKGLFGLIGIDDNTPSWIRICLSIFVILPLYQVVLLCWGWIFGKFNFFWEFEKRTFSRIAKIWRKN</sequence>
<reference evidence="4" key="1">
    <citation type="journal article" date="2019" name="Int. J. Syst. Evol. Microbiol.">
        <title>The Global Catalogue of Microorganisms (GCM) 10K type strain sequencing project: providing services to taxonomists for standard genome sequencing and annotation.</title>
        <authorList>
            <consortium name="The Broad Institute Genomics Platform"/>
            <consortium name="The Broad Institute Genome Sequencing Center for Infectious Disease"/>
            <person name="Wu L."/>
            <person name="Ma J."/>
        </authorList>
    </citation>
    <scope>NUCLEOTIDE SEQUENCE [LARGE SCALE GENOMIC DNA]</scope>
    <source>
        <strain evidence="4">JCM 31920</strain>
    </source>
</reference>
<dbReference type="Proteomes" id="UP001501508">
    <property type="component" value="Unassembled WGS sequence"/>
</dbReference>
<dbReference type="InterPro" id="IPR046714">
    <property type="entry name" value="DUF6787"/>
</dbReference>
<evidence type="ECO:0000256" key="1">
    <source>
        <dbReference type="SAM" id="Phobius"/>
    </source>
</evidence>
<organism evidence="3 4">
    <name type="scientific">Ravibacter arvi</name>
    <dbReference type="NCBI Taxonomy" id="2051041"/>
    <lineage>
        <taxon>Bacteria</taxon>
        <taxon>Pseudomonadati</taxon>
        <taxon>Bacteroidota</taxon>
        <taxon>Cytophagia</taxon>
        <taxon>Cytophagales</taxon>
        <taxon>Spirosomataceae</taxon>
        <taxon>Ravibacter</taxon>
    </lineage>
</organism>
<feature type="transmembrane region" description="Helical" evidence="1">
    <location>
        <begin position="54"/>
        <end position="75"/>
    </location>
</feature>
<keyword evidence="1" id="KW-0812">Transmembrane</keyword>
<protein>
    <recommendedName>
        <fullName evidence="2">DUF6787 domain-containing protein</fullName>
    </recommendedName>
</protein>
<dbReference type="EMBL" id="BAABEY010000024">
    <property type="protein sequence ID" value="GAA4440296.1"/>
    <property type="molecule type" value="Genomic_DNA"/>
</dbReference>
<evidence type="ECO:0000259" key="2">
    <source>
        <dbReference type="Pfam" id="PF20584"/>
    </source>
</evidence>
<evidence type="ECO:0000313" key="3">
    <source>
        <dbReference type="EMBL" id="GAA4440296.1"/>
    </source>
</evidence>
<comment type="caution">
    <text evidence="3">The sequence shown here is derived from an EMBL/GenBank/DDBJ whole genome shotgun (WGS) entry which is preliminary data.</text>
</comment>
<evidence type="ECO:0000313" key="4">
    <source>
        <dbReference type="Proteomes" id="UP001501508"/>
    </source>
</evidence>
<name>A0ABP8LZ60_9BACT</name>
<accession>A0ABP8LZ60</accession>
<feature type="domain" description="DUF6787" evidence="2">
    <location>
        <begin position="19"/>
        <end position="95"/>
    </location>
</feature>
<keyword evidence="1" id="KW-1133">Transmembrane helix</keyword>
<proteinExistence type="predicted"/>
<dbReference type="RefSeq" id="WP_345029340.1">
    <property type="nucleotide sequence ID" value="NZ_BAABEY010000024.1"/>
</dbReference>